<feature type="domain" description="RRM" evidence="5">
    <location>
        <begin position="207"/>
        <end position="291"/>
    </location>
</feature>
<dbReference type="Gene3D" id="3.30.70.330">
    <property type="match status" value="1"/>
</dbReference>
<feature type="region of interest" description="Disordered" evidence="4">
    <location>
        <begin position="693"/>
        <end position="794"/>
    </location>
</feature>
<keyword evidence="1" id="KW-0677">Repeat</keyword>
<keyword evidence="2 3" id="KW-0694">RNA-binding</keyword>
<protein>
    <recommendedName>
        <fullName evidence="5">RRM domain-containing protein</fullName>
    </recommendedName>
</protein>
<evidence type="ECO:0000256" key="1">
    <source>
        <dbReference type="ARBA" id="ARBA00022737"/>
    </source>
</evidence>
<dbReference type="Proteomes" id="UP000059188">
    <property type="component" value="Unassembled WGS sequence"/>
</dbReference>
<dbReference type="AlphaFoldDB" id="A0A0B7G055"/>
<evidence type="ECO:0000313" key="7">
    <source>
        <dbReference type="Proteomes" id="UP000059188"/>
    </source>
</evidence>
<sequence>MASPKLKAAPEQVPQVVKAVDFNATAPEFVPNQLKRIVDSIPKLSSENNDLGPSVGLPESSSTEGIQVSATTEDALSTPTPSSVTSFAQLVRSACEVAESDSQSADVSMLSMTDDDSEVSSADVSFATEPPKTPILSSSSQELEDLDISPTGGIGGGVRCGVPSSKPNESASQVEATSKGNRYMEGLVPHNEPPKPKYRPFPPQPSRNIHIQNLPEHYEDAELSALCEEFGHIVSVRVFRRPVSAPPNRRLPDGQHSTYGFVLFDNINSAENCVNTLRRRYKNIYPSFARQAAPAVHQPAFVGLLEAMAFGDLHGTDPNMEGLEQWSNANMVSGAHARYDPGANVVGPACHPLAGEIPQIFEPTALACAEPTDVTQPALVSAPMETTTRSHAIAIKPMPPPIQSYVSASTTIDRMNSILDSKSILLIVDGLPKDFGVGLLDTLFAPHVIHDVRLHRKSPSGAVRGSVRVSSRLAALQSIEKLTGMQFGGLAGGLHVRLAEEMPGGHGEEDSDSAAPSLPSYHTLPDIQEYSSLLAPPIHPSLAASISAPAMTSMLGSGLNALLFASESCTDGLNAGSQAAAPMLQVSPSTGRLFTPPARLQVPFTPGLSNSISMPQVAPRLVGQGQQIGLSPSLRVGNVTLPISNVIPSEKSLYACGNIASSNLLDNLATMQSAPEPPVIKVTSYAGVVKKPIMTIDPPPKHNADGKKKRRGSRVVKGRGRGDTTKDSPEAESKAVMEAKPITADTIFNDTAAEKPSGTSAKPASNQSKSATSKAKKWLSTRRRANPKPAAAKA</sequence>
<evidence type="ECO:0000259" key="5">
    <source>
        <dbReference type="PROSITE" id="PS50102"/>
    </source>
</evidence>
<organism evidence="6 7">
    <name type="scientific">Thanatephorus cucumeris (strain AG1-IB / isolate 7/3/14)</name>
    <name type="common">Lettuce bottom rot fungus</name>
    <name type="synonym">Rhizoctonia solani</name>
    <dbReference type="NCBI Taxonomy" id="1108050"/>
    <lineage>
        <taxon>Eukaryota</taxon>
        <taxon>Fungi</taxon>
        <taxon>Dikarya</taxon>
        <taxon>Basidiomycota</taxon>
        <taxon>Agaricomycotina</taxon>
        <taxon>Agaricomycetes</taxon>
        <taxon>Cantharellales</taxon>
        <taxon>Ceratobasidiaceae</taxon>
        <taxon>Rhizoctonia</taxon>
        <taxon>Rhizoctonia solani AG-1</taxon>
    </lineage>
</organism>
<feature type="region of interest" description="Disordered" evidence="4">
    <location>
        <begin position="98"/>
        <end position="177"/>
    </location>
</feature>
<feature type="compositionally biased region" description="Basic residues" evidence="4">
    <location>
        <begin position="707"/>
        <end position="719"/>
    </location>
</feature>
<feature type="compositionally biased region" description="Basic residues" evidence="4">
    <location>
        <begin position="774"/>
        <end position="786"/>
    </location>
</feature>
<feature type="compositionally biased region" description="Polar residues" evidence="4">
    <location>
        <begin position="165"/>
        <end position="177"/>
    </location>
</feature>
<evidence type="ECO:0000256" key="3">
    <source>
        <dbReference type="PROSITE-ProRule" id="PRU00176"/>
    </source>
</evidence>
<dbReference type="InterPro" id="IPR000504">
    <property type="entry name" value="RRM_dom"/>
</dbReference>
<feature type="compositionally biased region" description="Polar residues" evidence="4">
    <location>
        <begin position="757"/>
        <end position="773"/>
    </location>
</feature>
<dbReference type="GO" id="GO:0003723">
    <property type="term" value="F:RNA binding"/>
    <property type="evidence" value="ECO:0007669"/>
    <property type="project" value="UniProtKB-UniRule"/>
</dbReference>
<keyword evidence="7" id="KW-1185">Reference proteome</keyword>
<feature type="compositionally biased region" description="Polar residues" evidence="4">
    <location>
        <begin position="59"/>
        <end position="83"/>
    </location>
</feature>
<evidence type="ECO:0000256" key="4">
    <source>
        <dbReference type="SAM" id="MobiDB-lite"/>
    </source>
</evidence>
<dbReference type="OrthoDB" id="271725at2759"/>
<dbReference type="PANTHER" id="PTHR24012">
    <property type="entry name" value="RNA BINDING PROTEIN"/>
    <property type="match status" value="1"/>
</dbReference>
<name>A0A0B7G055_THACB</name>
<dbReference type="InterPro" id="IPR035979">
    <property type="entry name" value="RBD_domain_sf"/>
</dbReference>
<proteinExistence type="predicted"/>
<dbReference type="PROSITE" id="PS50102">
    <property type="entry name" value="RRM"/>
    <property type="match status" value="1"/>
</dbReference>
<evidence type="ECO:0000313" key="6">
    <source>
        <dbReference type="EMBL" id="CEL63345.1"/>
    </source>
</evidence>
<reference evidence="6 7" key="1">
    <citation type="submission" date="2014-11" db="EMBL/GenBank/DDBJ databases">
        <authorList>
            <person name="Wibberg Daniel"/>
        </authorList>
    </citation>
    <scope>NUCLEOTIDE SEQUENCE [LARGE SCALE GENOMIC DNA]</scope>
    <source>
        <strain evidence="6">Rhizoctonia solani AG1-IB 7/3/14</strain>
    </source>
</reference>
<feature type="region of interest" description="Disordered" evidence="4">
    <location>
        <begin position="44"/>
        <end position="83"/>
    </location>
</feature>
<dbReference type="InterPro" id="IPR012677">
    <property type="entry name" value="Nucleotide-bd_a/b_plait_sf"/>
</dbReference>
<evidence type="ECO:0000256" key="2">
    <source>
        <dbReference type="ARBA" id="ARBA00022884"/>
    </source>
</evidence>
<dbReference type="SMART" id="SM00360">
    <property type="entry name" value="RRM"/>
    <property type="match status" value="2"/>
</dbReference>
<accession>A0A0B7G055</accession>
<dbReference type="EMBL" id="LN679107">
    <property type="protein sequence ID" value="CEL63345.1"/>
    <property type="molecule type" value="Genomic_DNA"/>
</dbReference>
<feature type="compositionally biased region" description="Basic and acidic residues" evidence="4">
    <location>
        <begin position="720"/>
        <end position="737"/>
    </location>
</feature>
<dbReference type="SUPFAM" id="SSF54928">
    <property type="entry name" value="RNA-binding domain, RBD"/>
    <property type="match status" value="1"/>
</dbReference>
<gene>
    <name evidence="6" type="ORF">RSOLAG1IB_05389</name>
</gene>
<dbReference type="Pfam" id="PF00076">
    <property type="entry name" value="RRM_1"/>
    <property type="match status" value="1"/>
</dbReference>